<organism evidence="1 2">
    <name type="scientific">Trichinella papuae</name>
    <dbReference type="NCBI Taxonomy" id="268474"/>
    <lineage>
        <taxon>Eukaryota</taxon>
        <taxon>Metazoa</taxon>
        <taxon>Ecdysozoa</taxon>
        <taxon>Nematoda</taxon>
        <taxon>Enoplea</taxon>
        <taxon>Dorylaimia</taxon>
        <taxon>Trichinellida</taxon>
        <taxon>Trichinellidae</taxon>
        <taxon>Trichinella</taxon>
    </lineage>
</organism>
<gene>
    <name evidence="1" type="ORF">T10_3664</name>
</gene>
<dbReference type="Proteomes" id="UP000054843">
    <property type="component" value="Unassembled WGS sequence"/>
</dbReference>
<protein>
    <submittedName>
        <fullName evidence="1">Uncharacterized protein</fullName>
    </submittedName>
</protein>
<evidence type="ECO:0000313" key="1">
    <source>
        <dbReference type="EMBL" id="KRZ72274.1"/>
    </source>
</evidence>
<proteinExistence type="predicted"/>
<comment type="caution">
    <text evidence="1">The sequence shown here is derived from an EMBL/GenBank/DDBJ whole genome shotgun (WGS) entry which is preliminary data.</text>
</comment>
<name>A0A0V1ML26_9BILA</name>
<sequence>MRRCKQEVGLRQHRFRDSRLLAQTDQLVQTCLGMQNIRFRASTAQHCVRITQNLKNAPDSPFTSGNDFDLDGLCISLAAFRQLRRFIRQRECEQKRQVFAEIRHSWFRRNAHTAKLLLLLNNER</sequence>
<evidence type="ECO:0000313" key="2">
    <source>
        <dbReference type="Proteomes" id="UP000054843"/>
    </source>
</evidence>
<reference evidence="1 2" key="1">
    <citation type="submission" date="2015-01" db="EMBL/GenBank/DDBJ databases">
        <title>Evolution of Trichinella species and genotypes.</title>
        <authorList>
            <person name="Korhonen P.K."/>
            <person name="Edoardo P."/>
            <person name="Giuseppe L.R."/>
            <person name="Gasser R.B."/>
        </authorList>
    </citation>
    <scope>NUCLEOTIDE SEQUENCE [LARGE SCALE GENOMIC DNA]</scope>
    <source>
        <strain evidence="1">ISS1980</strain>
    </source>
</reference>
<dbReference type="EMBL" id="JYDO01000081">
    <property type="protein sequence ID" value="KRZ72274.1"/>
    <property type="molecule type" value="Genomic_DNA"/>
</dbReference>
<accession>A0A0V1ML26</accession>
<dbReference type="AlphaFoldDB" id="A0A0V1ML26"/>
<keyword evidence="2" id="KW-1185">Reference proteome</keyword>